<sequence>MAQREPNAAMELLYRETGWTLRQFAQQVNRIGTECGTPTTYSPQTARAWLKGHVPSEKARPLIVEALSRKLGRPVAHADAGLPSSTDQGEHAADLVTRLLELGEADMHPTRRSMLNAGLYSAALAVPAFRDLLPDGAPRREEPRSPVRIGAGDVATVRTTTDRIADLLDELGGGVARPMAAAFLVNTVGPYLRASATDEVRQDMLSAASDLVYLTGWMAMYEREHGLGQRYYLKALGLAAEANDKVTYCRTLRGMSLQAAHLRYGRKALELADSAAEAAPAAGPRLLAFLRGQQAHAASLVGDGRQARTRLREAEAALSKADSRRESVGGYDASAYQFHVSHVLYEGGDLQGSIKAMQTCLKLQPRQERQGRIHANGLLAQRQLEFGHLEESCRTWHAFLDDYASVTTARGDEHLVTLRTRIAPYLRNREARALDERARDIAAVKRVA</sequence>
<keyword evidence="2" id="KW-1185">Reference proteome</keyword>
<evidence type="ECO:0000313" key="1">
    <source>
        <dbReference type="EMBL" id="MBH5337699.1"/>
    </source>
</evidence>
<proteinExistence type="predicted"/>
<dbReference type="EMBL" id="JACYXC010000001">
    <property type="protein sequence ID" value="MBH5337699.1"/>
    <property type="molecule type" value="Genomic_DNA"/>
</dbReference>
<evidence type="ECO:0000313" key="2">
    <source>
        <dbReference type="Proteomes" id="UP000807371"/>
    </source>
</evidence>
<gene>
    <name evidence="1" type="ORF">IHE55_24165</name>
</gene>
<comment type="caution">
    <text evidence="1">The sequence shown here is derived from an EMBL/GenBank/DDBJ whole genome shotgun (WGS) entry which is preliminary data.</text>
</comment>
<dbReference type="Proteomes" id="UP000807371">
    <property type="component" value="Unassembled WGS sequence"/>
</dbReference>
<accession>A0ABS0NRM4</accession>
<protein>
    <recommendedName>
        <fullName evidence="3">Transcriptional regulator</fullName>
    </recommendedName>
</protein>
<reference evidence="1 2" key="1">
    <citation type="submission" date="2020-09" db="EMBL/GenBank/DDBJ databases">
        <title>Biosynthesis of the nuclear factor of activated T cells inhibitor NFAT-133 and its congeners in Streptomyces pactum.</title>
        <authorList>
            <person name="Zhou W."/>
            <person name="Posri P."/>
            <person name="Abugrain M.E."/>
            <person name="Weisberg A.J."/>
            <person name="Chang J.H."/>
            <person name="Mahmud T."/>
        </authorList>
    </citation>
    <scope>NUCLEOTIDE SEQUENCE [LARGE SCALE GENOMIC DNA]</scope>
    <source>
        <strain evidence="1 2">ATCC 27456</strain>
    </source>
</reference>
<dbReference type="RefSeq" id="WP_197990952.1">
    <property type="nucleotide sequence ID" value="NZ_JACYXC010000001.1"/>
</dbReference>
<organism evidence="1 2">
    <name type="scientific">Streptomyces pactum</name>
    <dbReference type="NCBI Taxonomy" id="68249"/>
    <lineage>
        <taxon>Bacteria</taxon>
        <taxon>Bacillati</taxon>
        <taxon>Actinomycetota</taxon>
        <taxon>Actinomycetes</taxon>
        <taxon>Kitasatosporales</taxon>
        <taxon>Streptomycetaceae</taxon>
        <taxon>Streptomyces</taxon>
    </lineage>
</organism>
<evidence type="ECO:0008006" key="3">
    <source>
        <dbReference type="Google" id="ProtNLM"/>
    </source>
</evidence>
<name>A0ABS0NRM4_9ACTN</name>